<dbReference type="EMBL" id="AEGP01000048">
    <property type="protein sequence ID" value="EGG41751.1"/>
    <property type="molecule type" value="Genomic_DNA"/>
</dbReference>
<organism evidence="1">
    <name type="scientific">Candidatus Nitrosarchaeum limnium SFB1</name>
    <dbReference type="NCBI Taxonomy" id="886738"/>
    <lineage>
        <taxon>Archaea</taxon>
        <taxon>Nitrososphaerota</taxon>
        <taxon>Nitrososphaeria</taxon>
        <taxon>Nitrosopumilales</taxon>
        <taxon>Nitrosopumilaceae</taxon>
        <taxon>Nitrosarchaeum</taxon>
    </lineage>
</organism>
<accession>F3KLI7</accession>
<sequence length="88" mass="10081">MAYSTFGQVVGVRKYVNGNIEIDFYHDDEIIEYKYSVNSNVPGNFPKELAETLASTLATDICIEIYFEENGNPSHIELEECDYDDEDE</sequence>
<dbReference type="AlphaFoldDB" id="F3KLI7"/>
<dbReference type="PATRIC" id="fig|886738.10.peg.1495"/>
<gene>
    <name evidence="1" type="ORF">Nlim_1368</name>
</gene>
<evidence type="ECO:0000313" key="1">
    <source>
        <dbReference type="EMBL" id="EGG41751.1"/>
    </source>
</evidence>
<proteinExistence type="predicted"/>
<dbReference type="STRING" id="886738.Nlim_1368"/>
<comment type="caution">
    <text evidence="1">The sequence shown here is derived from an EMBL/GenBank/DDBJ whole genome shotgun (WGS) entry which is preliminary data.</text>
</comment>
<reference evidence="1" key="1">
    <citation type="journal article" date="2011" name="PLoS ONE">
        <title>Genome of a low-salinity ammonia-oxidizing archaeon determined by single-cell and metagenomic analysis.</title>
        <authorList>
            <person name="Blainey P.C."/>
            <person name="Mosier A.C."/>
            <person name="Potanina A."/>
            <person name="Francis C.A."/>
            <person name="Quake S.R."/>
        </authorList>
    </citation>
    <scope>NUCLEOTIDE SEQUENCE [LARGE SCALE GENOMIC DNA]</scope>
    <source>
        <strain evidence="1">SFB1</strain>
    </source>
</reference>
<name>F3KLI7_9ARCH</name>
<dbReference type="Proteomes" id="UP000004348">
    <property type="component" value="Chromosome"/>
</dbReference>
<dbReference type="HOGENOM" id="CLU_2284915_0_0_2"/>
<protein>
    <submittedName>
        <fullName evidence="1">Uncharacterized protein</fullName>
    </submittedName>
</protein>